<dbReference type="CDD" id="cd00293">
    <property type="entry name" value="USP-like"/>
    <property type="match status" value="1"/>
</dbReference>
<dbReference type="InterPro" id="IPR006015">
    <property type="entry name" value="Universal_stress_UspA"/>
</dbReference>
<dbReference type="AlphaFoldDB" id="A0AAQ2C4M4"/>
<dbReference type="InterPro" id="IPR014729">
    <property type="entry name" value="Rossmann-like_a/b/a_fold"/>
</dbReference>
<comment type="similarity">
    <text evidence="1">Belongs to the universal stress protein A family.</text>
</comment>
<feature type="domain" description="UspA" evidence="2">
    <location>
        <begin position="15"/>
        <end position="153"/>
    </location>
</feature>
<dbReference type="PANTHER" id="PTHR46268:SF6">
    <property type="entry name" value="UNIVERSAL STRESS PROTEIN UP12"/>
    <property type="match status" value="1"/>
</dbReference>
<accession>A0AAQ2C4M4</accession>
<evidence type="ECO:0000313" key="3">
    <source>
        <dbReference type="EMBL" id="TFC43150.1"/>
    </source>
</evidence>
<comment type="caution">
    <text evidence="3">The sequence shown here is derived from an EMBL/GenBank/DDBJ whole genome shotgun (WGS) entry which is preliminary data.</text>
</comment>
<dbReference type="Gene3D" id="3.40.50.620">
    <property type="entry name" value="HUPs"/>
    <property type="match status" value="1"/>
</dbReference>
<sequence>MSDLQPEQPPLPPNSIVVGHDGSDYATHALSAALEIAGQLHAPVVVVRAWSIDTASRPANWEFGYVSSLEEYAEAVRDELARDVRAEVAKHPDVEVDYRAVYASPVKCLTEIAKGARMLVVGPRGRGGLAGMLLGSVSEQCVRHAKCPVLVVRPTS</sequence>
<protein>
    <submittedName>
        <fullName evidence="3">Universal stress protein</fullName>
    </submittedName>
</protein>
<evidence type="ECO:0000313" key="4">
    <source>
        <dbReference type="Proteomes" id="UP000297403"/>
    </source>
</evidence>
<keyword evidence="4" id="KW-1185">Reference proteome</keyword>
<proteinExistence type="inferred from homology"/>
<dbReference type="RefSeq" id="WP_134365649.1">
    <property type="nucleotide sequence ID" value="NZ_SOFY01000071.1"/>
</dbReference>
<organism evidence="3 4">
    <name type="scientific">Cryobacterium shii</name>
    <dbReference type="NCBI Taxonomy" id="1259235"/>
    <lineage>
        <taxon>Bacteria</taxon>
        <taxon>Bacillati</taxon>
        <taxon>Actinomycetota</taxon>
        <taxon>Actinomycetes</taxon>
        <taxon>Micrococcales</taxon>
        <taxon>Microbacteriaceae</taxon>
        <taxon>Cryobacterium</taxon>
    </lineage>
</organism>
<name>A0AAQ2C4M4_9MICO</name>
<dbReference type="PRINTS" id="PR01438">
    <property type="entry name" value="UNVRSLSTRESS"/>
</dbReference>
<dbReference type="Pfam" id="PF00582">
    <property type="entry name" value="Usp"/>
    <property type="match status" value="1"/>
</dbReference>
<dbReference type="Proteomes" id="UP000297403">
    <property type="component" value="Unassembled WGS sequence"/>
</dbReference>
<dbReference type="EMBL" id="SOFY01000071">
    <property type="protein sequence ID" value="TFC43150.1"/>
    <property type="molecule type" value="Genomic_DNA"/>
</dbReference>
<gene>
    <name evidence="3" type="ORF">E3O49_13325</name>
</gene>
<evidence type="ECO:0000256" key="1">
    <source>
        <dbReference type="ARBA" id="ARBA00008791"/>
    </source>
</evidence>
<dbReference type="PANTHER" id="PTHR46268">
    <property type="entry name" value="STRESS RESPONSE PROTEIN NHAX"/>
    <property type="match status" value="1"/>
</dbReference>
<reference evidence="3 4" key="1">
    <citation type="submission" date="2019-03" db="EMBL/GenBank/DDBJ databases">
        <title>Genomics of glacier-inhabiting Cryobacterium strains.</title>
        <authorList>
            <person name="Liu Q."/>
            <person name="Xin Y.-H."/>
        </authorList>
    </citation>
    <scope>NUCLEOTIDE SEQUENCE [LARGE SCALE GENOMIC DNA]</scope>
    <source>
        <strain evidence="4">TMT1-22</strain>
    </source>
</reference>
<dbReference type="SUPFAM" id="SSF52402">
    <property type="entry name" value="Adenine nucleotide alpha hydrolases-like"/>
    <property type="match status" value="1"/>
</dbReference>
<dbReference type="InterPro" id="IPR006016">
    <property type="entry name" value="UspA"/>
</dbReference>
<evidence type="ECO:0000259" key="2">
    <source>
        <dbReference type="Pfam" id="PF00582"/>
    </source>
</evidence>